<dbReference type="InterPro" id="IPR020023">
    <property type="entry name" value="PseG"/>
</dbReference>
<evidence type="ECO:0000256" key="1">
    <source>
        <dbReference type="PIRSR" id="PIRSR620023-1"/>
    </source>
</evidence>
<name>A0A1H7CLH7_9FIRM</name>
<dbReference type="SUPFAM" id="SSF53756">
    <property type="entry name" value="UDP-Glycosyltransferase/glycogen phosphorylase"/>
    <property type="match status" value="1"/>
</dbReference>
<dbReference type="Pfam" id="PF04101">
    <property type="entry name" value="Glyco_tran_28_C"/>
    <property type="match status" value="1"/>
</dbReference>
<dbReference type="GO" id="GO:0016758">
    <property type="term" value="F:hexosyltransferase activity"/>
    <property type="evidence" value="ECO:0007669"/>
    <property type="project" value="InterPro"/>
</dbReference>
<dbReference type="PANTHER" id="PTHR21015:SF22">
    <property type="entry name" value="GLYCOSYLTRANSFERASE"/>
    <property type="match status" value="1"/>
</dbReference>
<evidence type="ECO:0000256" key="2">
    <source>
        <dbReference type="PIRSR" id="PIRSR620023-2"/>
    </source>
</evidence>
<dbReference type="AlphaFoldDB" id="A0A1H7CLH7"/>
<feature type="binding site" evidence="2">
    <location>
        <position position="275"/>
    </location>
    <ligand>
        <name>substrate</name>
    </ligand>
</feature>
<gene>
    <name evidence="4" type="ORF">SAMN05660742_12151</name>
</gene>
<evidence type="ECO:0000259" key="3">
    <source>
        <dbReference type="Pfam" id="PF04101"/>
    </source>
</evidence>
<feature type="domain" description="Glycosyl transferase family 28 C-terminal" evidence="3">
    <location>
        <begin position="193"/>
        <end position="306"/>
    </location>
</feature>
<evidence type="ECO:0000313" key="4">
    <source>
        <dbReference type="EMBL" id="SEJ87972.1"/>
    </source>
</evidence>
<protein>
    <submittedName>
        <fullName evidence="4">UDP-2,4-diacetamido-2,4,6-trideoxy-beta-L-altropyranose hydrolase</fullName>
    </submittedName>
</protein>
<organism evidence="4 5">
    <name type="scientific">Propionispira arboris</name>
    <dbReference type="NCBI Taxonomy" id="84035"/>
    <lineage>
        <taxon>Bacteria</taxon>
        <taxon>Bacillati</taxon>
        <taxon>Bacillota</taxon>
        <taxon>Negativicutes</taxon>
        <taxon>Selenomonadales</taxon>
        <taxon>Selenomonadaceae</taxon>
        <taxon>Propionispira</taxon>
    </lineage>
</organism>
<keyword evidence="5" id="KW-1185">Reference proteome</keyword>
<dbReference type="InterPro" id="IPR007235">
    <property type="entry name" value="Glyco_trans_28_C"/>
</dbReference>
<dbReference type="STRING" id="84035.SAMN05660742_12151"/>
<evidence type="ECO:0000313" key="5">
    <source>
        <dbReference type="Proteomes" id="UP000199662"/>
    </source>
</evidence>
<dbReference type="Proteomes" id="UP000199662">
    <property type="component" value="Unassembled WGS sequence"/>
</dbReference>
<dbReference type="Gene3D" id="3.40.50.2000">
    <property type="entry name" value="Glycogen Phosphorylase B"/>
    <property type="match status" value="1"/>
</dbReference>
<dbReference type="RefSeq" id="WP_091834593.1">
    <property type="nucleotide sequence ID" value="NZ_FNZK01000021.1"/>
</dbReference>
<dbReference type="NCBIfam" id="TIGR03590">
    <property type="entry name" value="PseG"/>
    <property type="match status" value="1"/>
</dbReference>
<reference evidence="4 5" key="1">
    <citation type="submission" date="2016-10" db="EMBL/GenBank/DDBJ databases">
        <authorList>
            <person name="de Groot N.N."/>
        </authorList>
    </citation>
    <scope>NUCLEOTIDE SEQUENCE [LARGE SCALE GENOMIC DNA]</scope>
    <source>
        <strain evidence="4 5">DSM 2179</strain>
    </source>
</reference>
<dbReference type="GO" id="GO:0016787">
    <property type="term" value="F:hydrolase activity"/>
    <property type="evidence" value="ECO:0007669"/>
    <property type="project" value="UniProtKB-KW"/>
</dbReference>
<proteinExistence type="predicted"/>
<sequence length="354" mass="40827">MNIVFRVDSSTQIGSGHVMRCITLAGKLRKENNAEIMFISRDLPGNLNDVIQKKGYSLIVLPQCEPQNEIKGYEKWLTVTQQQDANACINVLQKQCKPDYLIVDSYAINEEWEKKLRPFVHKIMVIDDLANRRHDCDVLLDQNFYLNKNFRYKGLVPSHCQLLLGPKYVLLREEFYEAQKKMRKRDGKIYNILIFYGGSDLTNETMKALRALAMLSLPKVLVNVIVGEGNPYKDEVAEFCQQHEFMKYYCQVDNMAEFMNQADLTLGAGGTTTWERCFLGLPAVVTSIADNQIQICKDCAEARYVLYLGSEDFVTEEIICKFIEKIFFQSEMLLTLKIRSFELGKGDEFVFLFD</sequence>
<keyword evidence="4" id="KW-0378">Hydrolase</keyword>
<dbReference type="PANTHER" id="PTHR21015">
    <property type="entry name" value="UDP-N-ACETYLGLUCOSAMINE--N-ACETYLMURAMYL-(PENTAPEPTIDE) PYROPHOSPHORYL-UNDECAPRENOL N-ACETYLGLUCOSAMINE TRANSFERASE 1"/>
    <property type="match status" value="1"/>
</dbReference>
<feature type="binding site" evidence="2">
    <location>
        <position position="172"/>
    </location>
    <ligand>
        <name>substrate</name>
    </ligand>
</feature>
<feature type="active site" description="Proton acceptor" evidence="1">
    <location>
        <position position="17"/>
    </location>
</feature>
<dbReference type="EMBL" id="FNZK01000021">
    <property type="protein sequence ID" value="SEJ87972.1"/>
    <property type="molecule type" value="Genomic_DNA"/>
</dbReference>
<accession>A0A1H7CLH7</accession>
<dbReference type="Gene3D" id="3.40.50.11190">
    <property type="match status" value="1"/>
</dbReference>